<dbReference type="EMBL" id="MCOG01000002">
    <property type="protein sequence ID" value="ORY86442.1"/>
    <property type="molecule type" value="Genomic_DNA"/>
</dbReference>
<dbReference type="SUPFAM" id="SSF52540">
    <property type="entry name" value="P-loop containing nucleoside triphosphate hydrolases"/>
    <property type="match status" value="2"/>
</dbReference>
<reference evidence="15 16" key="1">
    <citation type="submission" date="2016-08" db="EMBL/GenBank/DDBJ databases">
        <title>A Parts List for Fungal Cellulosomes Revealed by Comparative Genomics.</title>
        <authorList>
            <consortium name="DOE Joint Genome Institute"/>
            <person name="Haitjema C.H."/>
            <person name="Gilmore S.P."/>
            <person name="Henske J.K."/>
            <person name="Solomon K.V."/>
            <person name="De Groot R."/>
            <person name="Kuo A."/>
            <person name="Mondo S.J."/>
            <person name="Salamov A.A."/>
            <person name="Labutti K."/>
            <person name="Zhao Z."/>
            <person name="Chiniquy J."/>
            <person name="Barry K."/>
            <person name="Brewer H.M."/>
            <person name="Purvine S.O."/>
            <person name="Wright A.T."/>
            <person name="Boxma B."/>
            <person name="Van Alen T."/>
            <person name="Hackstein J.H."/>
            <person name="Baker S.E."/>
            <person name="Grigoriev I.V."/>
            <person name="O'Malley M.A."/>
        </authorList>
    </citation>
    <scope>NUCLEOTIDE SEQUENCE [LARGE SCALE GENOMIC DNA]</scope>
    <source>
        <strain evidence="15 16">G1</strain>
    </source>
</reference>
<dbReference type="PROSITE" id="PS00211">
    <property type="entry name" value="ABC_TRANSPORTER_1"/>
    <property type="match status" value="1"/>
</dbReference>
<evidence type="ECO:0000256" key="5">
    <source>
        <dbReference type="ARBA" id="ARBA00022741"/>
    </source>
</evidence>
<dbReference type="InterPro" id="IPR003439">
    <property type="entry name" value="ABC_transporter-like_ATP-bd"/>
</dbReference>
<dbReference type="GO" id="GO:0005737">
    <property type="term" value="C:cytoplasm"/>
    <property type="evidence" value="ECO:0007669"/>
    <property type="project" value="UniProtKB-SubCell"/>
</dbReference>
<dbReference type="GO" id="GO:0003677">
    <property type="term" value="F:DNA binding"/>
    <property type="evidence" value="ECO:0007669"/>
    <property type="project" value="UniProtKB-KW"/>
</dbReference>
<evidence type="ECO:0000256" key="4">
    <source>
        <dbReference type="ARBA" id="ARBA00022737"/>
    </source>
</evidence>
<keyword evidence="2" id="KW-0963">Cytoplasm</keyword>
<keyword evidence="3" id="KW-0479">Metal-binding</keyword>
<organism evidence="15 16">
    <name type="scientific">Neocallimastix californiae</name>
    <dbReference type="NCBI Taxonomy" id="1754190"/>
    <lineage>
        <taxon>Eukaryota</taxon>
        <taxon>Fungi</taxon>
        <taxon>Fungi incertae sedis</taxon>
        <taxon>Chytridiomycota</taxon>
        <taxon>Chytridiomycota incertae sedis</taxon>
        <taxon>Neocallimastigomycetes</taxon>
        <taxon>Neocallimastigales</taxon>
        <taxon>Neocallimastigaceae</taxon>
        <taxon>Neocallimastix</taxon>
    </lineage>
</organism>
<dbReference type="OrthoDB" id="5573486at2759"/>
<dbReference type="GO" id="GO:0005524">
    <property type="term" value="F:ATP binding"/>
    <property type="evidence" value="ECO:0007669"/>
    <property type="project" value="UniProtKB-KW"/>
</dbReference>
<dbReference type="GO" id="GO:0016887">
    <property type="term" value="F:ATP hydrolysis activity"/>
    <property type="evidence" value="ECO:0007669"/>
    <property type="project" value="InterPro"/>
</dbReference>
<evidence type="ECO:0000313" key="15">
    <source>
        <dbReference type="EMBL" id="ORY86442.1"/>
    </source>
</evidence>
<dbReference type="PANTHER" id="PTHR43152">
    <property type="entry name" value="UVRABC SYSTEM PROTEIN A"/>
    <property type="match status" value="1"/>
</dbReference>
<keyword evidence="5" id="KW-0547">Nucleotide-binding</keyword>
<keyword evidence="9" id="KW-0862">Zinc</keyword>
<gene>
    <name evidence="15" type="ORF">LY90DRAFT_98277</name>
</gene>
<evidence type="ECO:0000256" key="3">
    <source>
        <dbReference type="ARBA" id="ARBA00022723"/>
    </source>
</evidence>
<evidence type="ECO:0000313" key="16">
    <source>
        <dbReference type="Proteomes" id="UP000193920"/>
    </source>
</evidence>
<evidence type="ECO:0000256" key="11">
    <source>
        <dbReference type="ARBA" id="ARBA00022881"/>
    </source>
</evidence>
<dbReference type="GO" id="GO:0008270">
    <property type="term" value="F:zinc ion binding"/>
    <property type="evidence" value="ECO:0007669"/>
    <property type="project" value="UniProtKB-KW"/>
</dbReference>
<keyword evidence="10" id="KW-0067">ATP-binding</keyword>
<keyword evidence="8" id="KW-0863">Zinc-finger</keyword>
<keyword evidence="13" id="KW-0234">DNA repair</keyword>
<keyword evidence="16" id="KW-1185">Reference proteome</keyword>
<dbReference type="PANTHER" id="PTHR43152:SF3">
    <property type="entry name" value="UVRABC SYSTEM PROTEIN A"/>
    <property type="match status" value="1"/>
</dbReference>
<evidence type="ECO:0000256" key="12">
    <source>
        <dbReference type="ARBA" id="ARBA00023125"/>
    </source>
</evidence>
<dbReference type="GO" id="GO:0004518">
    <property type="term" value="F:nuclease activity"/>
    <property type="evidence" value="ECO:0007669"/>
    <property type="project" value="UniProtKB-KW"/>
</dbReference>
<keyword evidence="12" id="KW-0238">DNA-binding</keyword>
<evidence type="ECO:0000256" key="9">
    <source>
        <dbReference type="ARBA" id="ARBA00022833"/>
    </source>
</evidence>
<dbReference type="Proteomes" id="UP000193920">
    <property type="component" value="Unassembled WGS sequence"/>
</dbReference>
<dbReference type="InterPro" id="IPR017871">
    <property type="entry name" value="ABC_transporter-like_CS"/>
</dbReference>
<dbReference type="STRING" id="1754190.A0A1Y2FR08"/>
<evidence type="ECO:0000256" key="1">
    <source>
        <dbReference type="ARBA" id="ARBA00004496"/>
    </source>
</evidence>
<dbReference type="AlphaFoldDB" id="A0A1Y2FR08"/>
<evidence type="ECO:0000259" key="14">
    <source>
        <dbReference type="PROSITE" id="PS50893"/>
    </source>
</evidence>
<dbReference type="InterPro" id="IPR027417">
    <property type="entry name" value="P-loop_NTPase"/>
</dbReference>
<keyword evidence="6" id="KW-0227">DNA damage</keyword>
<dbReference type="Gene3D" id="1.10.8.280">
    <property type="entry name" value="ABC transporter ATPase domain-like"/>
    <property type="match status" value="1"/>
</dbReference>
<evidence type="ECO:0000256" key="8">
    <source>
        <dbReference type="ARBA" id="ARBA00022771"/>
    </source>
</evidence>
<evidence type="ECO:0000256" key="6">
    <source>
        <dbReference type="ARBA" id="ARBA00022763"/>
    </source>
</evidence>
<comment type="caution">
    <text evidence="15">The sequence shown here is derived from an EMBL/GenBank/DDBJ whole genome shotgun (WGS) entry which is preliminary data.</text>
</comment>
<evidence type="ECO:0000256" key="7">
    <source>
        <dbReference type="ARBA" id="ARBA00022769"/>
    </source>
</evidence>
<keyword evidence="7" id="KW-0228">DNA excision</keyword>
<dbReference type="PROSITE" id="PS50893">
    <property type="entry name" value="ABC_TRANSPORTER_2"/>
    <property type="match status" value="2"/>
</dbReference>
<evidence type="ECO:0000256" key="13">
    <source>
        <dbReference type="ARBA" id="ARBA00023204"/>
    </source>
</evidence>
<sequence length="840" mass="91401">MNDRESIIAPSNIEIRGAKVHNLKNIDVDIPIGKFCAVAGVSGSGKSSLALGVLYAEGSRRYLEALSTYTRRRLTQAAEAKVESVENIPAALALHQRPAVPDIRSTFGTSTELLNSVRLMFSRLGSYICPNNHRVPPSINVAFDKPLICSKCNAEFPGRGAEDFAFNSGGACPECSGTGIMRTVDDSTLVPDESKTISEGAVAAWNQFGTSWMYRVVRELGVRIDVPYSKLTAKEKNIVMNGKEVTKSIAIPTKNGKLFDLNAKYLNAHRAIEEGLRKATSEKSLTKINRFLKTQVCDKCDGDRISQECKKVLLCGKSLPEVCAMPLNELVKWIESIPNQLTDPGLNEMAKSITGQFLRNAKRLLELGLGYLTMDRAGSTLSTGERQRVQLARAIRNKTTGVLYILDEPSIGLHPSNMDGLLGVIHDLIEHGNSVVMVDHDVRMLKQADWLIELGPGAGVYGGNILAKGTVEEIIHSEKSLIGEYLSGEKPVIARDRCDSEEIFENGKITLKTLPIHTVKALNVQIPKGKLTVVTGVSGSGKTTMVLESLIPAVNAILNDEPLPEHVKSIKIDGISRINLIDATPIGANVRSTVATYSNIMDKLRKIFADQKSAKKLKLKVNDFSYNTGKLRCETCDGTGVITMDVQFLPDVDVVCTKCNGLRYGEKAGKVHIPSVEDEDGISLPDIMGFTINQFAKKIPEKNCTPALKKVKEKLETLQELGIGYLTLGEGTPLLSGGEAQRLKLAAEMGKAKDDTIYVFDEPTIGLHPLDVAKLIEVFDKLVKAGATVIVIEHDLDMILNADYIIDMGPEGGEMGGEIVVSGTVEQVKKCKDSITGRYL</sequence>
<keyword evidence="11" id="KW-0267">Excision nuclease</keyword>
<dbReference type="Pfam" id="PF17755">
    <property type="entry name" value="UvrA_DNA-bind"/>
    <property type="match status" value="1"/>
</dbReference>
<keyword evidence="4" id="KW-0677">Repeat</keyword>
<accession>A0A1Y2FR08</accession>
<evidence type="ECO:0000256" key="10">
    <source>
        <dbReference type="ARBA" id="ARBA00022840"/>
    </source>
</evidence>
<dbReference type="GO" id="GO:0006281">
    <property type="term" value="P:DNA repair"/>
    <property type="evidence" value="ECO:0007669"/>
    <property type="project" value="UniProtKB-KW"/>
</dbReference>
<comment type="subcellular location">
    <subcellularLocation>
        <location evidence="1">Cytoplasm</location>
    </subcellularLocation>
</comment>
<name>A0A1Y2FR08_9FUNG</name>
<proteinExistence type="predicted"/>
<feature type="domain" description="ABC transporter" evidence="14">
    <location>
        <begin position="226"/>
        <end position="487"/>
    </location>
</feature>
<feature type="domain" description="ABC transporter" evidence="14">
    <location>
        <begin position="498"/>
        <end position="835"/>
    </location>
</feature>
<dbReference type="Gene3D" id="3.40.50.300">
    <property type="entry name" value="P-loop containing nucleotide triphosphate hydrolases"/>
    <property type="match status" value="2"/>
</dbReference>
<protein>
    <submittedName>
        <fullName evidence="15">Excinuclease ABC A subunit UvrA2</fullName>
    </submittedName>
</protein>
<dbReference type="Gene3D" id="1.20.1580.10">
    <property type="entry name" value="ABC transporter ATPase like domain"/>
    <property type="match status" value="2"/>
</dbReference>
<evidence type="ECO:0000256" key="2">
    <source>
        <dbReference type="ARBA" id="ARBA00022490"/>
    </source>
</evidence>
<dbReference type="InterPro" id="IPR041552">
    <property type="entry name" value="UvrA_DNA-bd"/>
</dbReference>